<keyword evidence="3" id="KW-0812">Transmembrane</keyword>
<protein>
    <submittedName>
        <fullName evidence="4">Ca2+-binding protein, RTX toxin-related</fullName>
    </submittedName>
</protein>
<sequence length="554" mass="56212">MANAVGRTFTAIGFLLESPEIVEALHTRQGLAGVTTQFAGAIAGVAGGLWGASIGAAAAASMAAALVGLLAGMPITILSAVAVVGISFIAASISEAIVESLVTQLFEGMGDDLKVHTNDVDVYIGGLRGETLMAGSADDFVYGRGGNDNISGGTGSDHLLGGSGNDTITGGSGDDFISGGSGSNNMTGGVGNDSYVVESEGDTVNENVNGGVDKIVANISINLNDARYANVENVTLIGESNISATGSDHDNSLIGYLGNNRLYGNDGDDHLSGSYGNDTLYGGGGNDTLNGGFGLDSMIGGAGNDIYYVDDLGDVVIEGSNGGEDTINSAISINLDRPNDAYANVEHVVLQGTENINAYGSVSDNSLTGNRGNNLLNGRAGNDSIVGAAGNDTLYGEAGNDILNGGAGVDSMVGGTGNDIYFVDDIRDIIVETATGGTDRINSSISIDLNRSGDVYANIENIILLGAQNLNAYGSGGSNNITGNSGANIISGRYGNDNLAGGAGADTFIFSKNYDQDVITDFEDNTDTIRLLNFGVTTFTQAQGYAADWCKCGI</sequence>
<dbReference type="PANTHER" id="PTHR38340:SF1">
    <property type="entry name" value="S-LAYER PROTEIN"/>
    <property type="match status" value="1"/>
</dbReference>
<keyword evidence="3" id="KW-0472">Membrane</keyword>
<evidence type="ECO:0000313" key="4">
    <source>
        <dbReference type="EMBL" id="SFI10359.1"/>
    </source>
</evidence>
<dbReference type="Pfam" id="PF00353">
    <property type="entry name" value="HemolysinCabind"/>
    <property type="match status" value="5"/>
</dbReference>
<organism evidence="4 5">
    <name type="scientific">Paracoccus aminovorans</name>
    <dbReference type="NCBI Taxonomy" id="34004"/>
    <lineage>
        <taxon>Bacteria</taxon>
        <taxon>Pseudomonadati</taxon>
        <taxon>Pseudomonadota</taxon>
        <taxon>Alphaproteobacteria</taxon>
        <taxon>Rhodobacterales</taxon>
        <taxon>Paracoccaceae</taxon>
        <taxon>Paracoccus</taxon>
    </lineage>
</organism>
<reference evidence="4 5" key="1">
    <citation type="submission" date="2016-10" db="EMBL/GenBank/DDBJ databases">
        <authorList>
            <person name="de Groot N.N."/>
        </authorList>
    </citation>
    <scope>NUCLEOTIDE SEQUENCE [LARGE SCALE GENOMIC DNA]</scope>
    <source>
        <strain evidence="4 5">DSM 8537</strain>
    </source>
</reference>
<dbReference type="AlphaFoldDB" id="A0A1I3FGK7"/>
<dbReference type="STRING" id="34004.SAMN04488021_1742"/>
<dbReference type="InterPro" id="IPR050557">
    <property type="entry name" value="RTX_toxin/Mannuronan_C5-epim"/>
</dbReference>
<dbReference type="Proteomes" id="UP000183635">
    <property type="component" value="Unassembled WGS sequence"/>
</dbReference>
<dbReference type="InterPro" id="IPR001343">
    <property type="entry name" value="Hemolysn_Ca-bd"/>
</dbReference>
<dbReference type="EMBL" id="FOPU01000074">
    <property type="protein sequence ID" value="SFI10359.1"/>
    <property type="molecule type" value="Genomic_DNA"/>
</dbReference>
<dbReference type="InterPro" id="IPR011049">
    <property type="entry name" value="Serralysin-like_metalloprot_C"/>
</dbReference>
<comment type="subcellular location">
    <subcellularLocation>
        <location evidence="1">Secreted</location>
    </subcellularLocation>
</comment>
<proteinExistence type="predicted"/>
<dbReference type="PROSITE" id="PS00330">
    <property type="entry name" value="HEMOLYSIN_CALCIUM"/>
    <property type="match status" value="4"/>
</dbReference>
<dbReference type="RefSeq" id="WP_083412987.1">
    <property type="nucleotide sequence ID" value="NZ_CBCRYP010000092.1"/>
</dbReference>
<dbReference type="OrthoDB" id="7753598at2"/>
<dbReference type="GO" id="GO:0005509">
    <property type="term" value="F:calcium ion binding"/>
    <property type="evidence" value="ECO:0007669"/>
    <property type="project" value="InterPro"/>
</dbReference>
<evidence type="ECO:0000256" key="3">
    <source>
        <dbReference type="SAM" id="Phobius"/>
    </source>
</evidence>
<dbReference type="Gene3D" id="2.150.10.10">
    <property type="entry name" value="Serralysin-like metalloprotease, C-terminal"/>
    <property type="match status" value="4"/>
</dbReference>
<dbReference type="PRINTS" id="PR00313">
    <property type="entry name" value="CABNDNGRPT"/>
</dbReference>
<dbReference type="PANTHER" id="PTHR38340">
    <property type="entry name" value="S-LAYER PROTEIN"/>
    <property type="match status" value="1"/>
</dbReference>
<gene>
    <name evidence="4" type="ORF">SAMN04488021_1742</name>
</gene>
<name>A0A1I3FGK7_9RHOB</name>
<feature type="transmembrane region" description="Helical" evidence="3">
    <location>
        <begin position="77"/>
        <end position="98"/>
    </location>
</feature>
<dbReference type="GO" id="GO:0005576">
    <property type="term" value="C:extracellular region"/>
    <property type="evidence" value="ECO:0007669"/>
    <property type="project" value="UniProtKB-SubCell"/>
</dbReference>
<evidence type="ECO:0000256" key="1">
    <source>
        <dbReference type="ARBA" id="ARBA00004613"/>
    </source>
</evidence>
<dbReference type="InterPro" id="IPR018511">
    <property type="entry name" value="Hemolysin-typ_Ca-bd_CS"/>
</dbReference>
<feature type="transmembrane region" description="Helical" evidence="3">
    <location>
        <begin position="48"/>
        <end position="70"/>
    </location>
</feature>
<accession>A0A1I3FGK7</accession>
<keyword evidence="5" id="KW-1185">Reference proteome</keyword>
<keyword evidence="2" id="KW-0964">Secreted</keyword>
<evidence type="ECO:0000256" key="2">
    <source>
        <dbReference type="ARBA" id="ARBA00022525"/>
    </source>
</evidence>
<evidence type="ECO:0000313" key="5">
    <source>
        <dbReference type="Proteomes" id="UP000183635"/>
    </source>
</evidence>
<keyword evidence="3" id="KW-1133">Transmembrane helix</keyword>
<dbReference type="SUPFAM" id="SSF51120">
    <property type="entry name" value="beta-Roll"/>
    <property type="match status" value="4"/>
</dbReference>